<evidence type="ECO:0000313" key="9">
    <source>
        <dbReference type="Proteomes" id="UP000293345"/>
    </source>
</evidence>
<comment type="caution">
    <text evidence="8">The sequence shown here is derived from an EMBL/GenBank/DDBJ whole genome shotgun (WGS) entry which is preliminary data.</text>
</comment>
<dbReference type="EMBL" id="SDPW01000001">
    <property type="protein sequence ID" value="RXZ54057.1"/>
    <property type="molecule type" value="Genomic_DNA"/>
</dbReference>
<dbReference type="PANTHER" id="PTHR33202">
    <property type="entry name" value="ZINC UPTAKE REGULATION PROTEIN"/>
    <property type="match status" value="1"/>
</dbReference>
<dbReference type="GO" id="GO:0000976">
    <property type="term" value="F:transcription cis-regulatory region binding"/>
    <property type="evidence" value="ECO:0007669"/>
    <property type="project" value="TreeGrafter"/>
</dbReference>
<dbReference type="InterPro" id="IPR002481">
    <property type="entry name" value="FUR"/>
</dbReference>
<gene>
    <name evidence="8" type="ORF">ET524_05890</name>
</gene>
<keyword evidence="3 7" id="KW-0862">Zinc</keyword>
<name>A0A4V1QTY2_9ACTN</name>
<feature type="binding site" evidence="7">
    <location>
        <position position="95"/>
    </location>
    <ligand>
        <name>Zn(2+)</name>
        <dbReference type="ChEBI" id="CHEBI:29105"/>
    </ligand>
</feature>
<feature type="binding site" evidence="7">
    <location>
        <position position="134"/>
    </location>
    <ligand>
        <name>Zn(2+)</name>
        <dbReference type="ChEBI" id="CHEBI:29105"/>
    </ligand>
</feature>
<reference evidence="8 9" key="1">
    <citation type="submission" date="2019-01" db="EMBL/GenBank/DDBJ databases">
        <title>Senegalimassilia sp. nov. KGMB04484 isolated human feces.</title>
        <authorList>
            <person name="Han K.-I."/>
            <person name="Kim J.-S."/>
            <person name="Lee K.C."/>
            <person name="Suh M.K."/>
            <person name="Eom M.K."/>
            <person name="Lee J.H."/>
            <person name="Park S.-H."/>
            <person name="Kang S.W."/>
            <person name="Park J.-E."/>
            <person name="Oh B.S."/>
            <person name="Yu S.Y."/>
            <person name="Choi S.-H."/>
            <person name="Lee D.H."/>
            <person name="Yoon H."/>
            <person name="Kim B.-Y."/>
            <person name="Lee J.H."/>
            <person name="Lee J.-S."/>
        </authorList>
    </citation>
    <scope>NUCLEOTIDE SEQUENCE [LARGE SCALE GENOMIC DNA]</scope>
    <source>
        <strain evidence="8 9">KGMB04484</strain>
    </source>
</reference>
<feature type="binding site" evidence="7">
    <location>
        <position position="92"/>
    </location>
    <ligand>
        <name>Zn(2+)</name>
        <dbReference type="ChEBI" id="CHEBI:29105"/>
    </ligand>
</feature>
<dbReference type="AlphaFoldDB" id="A0A4V1QTY2"/>
<dbReference type="Proteomes" id="UP000293345">
    <property type="component" value="Unassembled WGS sequence"/>
</dbReference>
<evidence type="ECO:0000256" key="3">
    <source>
        <dbReference type="ARBA" id="ARBA00022833"/>
    </source>
</evidence>
<dbReference type="GO" id="GO:0008270">
    <property type="term" value="F:zinc ion binding"/>
    <property type="evidence" value="ECO:0007669"/>
    <property type="project" value="TreeGrafter"/>
</dbReference>
<keyword evidence="7" id="KW-0479">Metal-binding</keyword>
<dbReference type="Gene3D" id="1.10.10.10">
    <property type="entry name" value="Winged helix-like DNA-binding domain superfamily/Winged helix DNA-binding domain"/>
    <property type="match status" value="1"/>
</dbReference>
<keyword evidence="6" id="KW-0804">Transcription</keyword>
<dbReference type="InterPro" id="IPR043135">
    <property type="entry name" value="Fur_C"/>
</dbReference>
<evidence type="ECO:0000256" key="5">
    <source>
        <dbReference type="ARBA" id="ARBA00023125"/>
    </source>
</evidence>
<dbReference type="GO" id="GO:1900376">
    <property type="term" value="P:regulation of secondary metabolite biosynthetic process"/>
    <property type="evidence" value="ECO:0007669"/>
    <property type="project" value="TreeGrafter"/>
</dbReference>
<keyword evidence="5" id="KW-0238">DNA-binding</keyword>
<keyword evidence="4" id="KW-0805">Transcription regulation</keyword>
<dbReference type="RefSeq" id="WP_129424048.1">
    <property type="nucleotide sequence ID" value="NZ_SDPW01000001.1"/>
</dbReference>
<protein>
    <submittedName>
        <fullName evidence="8">Transcriptional repressor</fullName>
    </submittedName>
</protein>
<dbReference type="PANTHER" id="PTHR33202:SF22">
    <property type="entry name" value="HYDROGEN PEROXIDE SENSITIVE REPRESSOR"/>
    <property type="match status" value="1"/>
</dbReference>
<dbReference type="InterPro" id="IPR036388">
    <property type="entry name" value="WH-like_DNA-bd_sf"/>
</dbReference>
<dbReference type="SUPFAM" id="SSF46785">
    <property type="entry name" value="Winged helix' DNA-binding domain"/>
    <property type="match status" value="1"/>
</dbReference>
<dbReference type="Pfam" id="PF01475">
    <property type="entry name" value="FUR"/>
    <property type="match status" value="1"/>
</dbReference>
<keyword evidence="2" id="KW-0678">Repressor</keyword>
<evidence type="ECO:0000256" key="2">
    <source>
        <dbReference type="ARBA" id="ARBA00022491"/>
    </source>
</evidence>
<evidence type="ECO:0000256" key="1">
    <source>
        <dbReference type="ARBA" id="ARBA00007957"/>
    </source>
</evidence>
<proteinExistence type="inferred from homology"/>
<organism evidence="8 9">
    <name type="scientific">Senegalimassilia faecalis</name>
    <dbReference type="NCBI Taxonomy" id="2509433"/>
    <lineage>
        <taxon>Bacteria</taxon>
        <taxon>Bacillati</taxon>
        <taxon>Actinomycetota</taxon>
        <taxon>Coriobacteriia</taxon>
        <taxon>Coriobacteriales</taxon>
        <taxon>Coriobacteriaceae</taxon>
        <taxon>Senegalimassilia</taxon>
    </lineage>
</organism>
<dbReference type="Gene3D" id="3.30.1490.190">
    <property type="match status" value="1"/>
</dbReference>
<evidence type="ECO:0000256" key="7">
    <source>
        <dbReference type="PIRSR" id="PIRSR602481-1"/>
    </source>
</evidence>
<dbReference type="GO" id="GO:0045892">
    <property type="term" value="P:negative regulation of DNA-templated transcription"/>
    <property type="evidence" value="ECO:0007669"/>
    <property type="project" value="TreeGrafter"/>
</dbReference>
<comment type="similarity">
    <text evidence="1">Belongs to the Fur family.</text>
</comment>
<accession>A0A4V1QTY2</accession>
<feature type="binding site" evidence="7">
    <location>
        <position position="131"/>
    </location>
    <ligand>
        <name>Zn(2+)</name>
        <dbReference type="ChEBI" id="CHEBI:29105"/>
    </ligand>
</feature>
<dbReference type="CDD" id="cd07153">
    <property type="entry name" value="Fur_like"/>
    <property type="match status" value="1"/>
</dbReference>
<comment type="cofactor">
    <cofactor evidence="7">
        <name>Zn(2+)</name>
        <dbReference type="ChEBI" id="CHEBI:29105"/>
    </cofactor>
    <text evidence="7">Binds 1 zinc ion per subunit.</text>
</comment>
<evidence type="ECO:0000256" key="6">
    <source>
        <dbReference type="ARBA" id="ARBA00023163"/>
    </source>
</evidence>
<keyword evidence="9" id="KW-1185">Reference proteome</keyword>
<dbReference type="OrthoDB" id="5242893at2"/>
<evidence type="ECO:0000256" key="4">
    <source>
        <dbReference type="ARBA" id="ARBA00023015"/>
    </source>
</evidence>
<dbReference type="InterPro" id="IPR036390">
    <property type="entry name" value="WH_DNA-bd_sf"/>
</dbReference>
<dbReference type="GO" id="GO:0003700">
    <property type="term" value="F:DNA-binding transcription factor activity"/>
    <property type="evidence" value="ECO:0007669"/>
    <property type="project" value="InterPro"/>
</dbReference>
<sequence length="141" mass="15466">MAQASAAACETVGTRNTKQRALVLDAVRSLHNHPTSAEIYEVVHQQNPNVSRATVYRNLGVLSDRGEVLRIPVPNAADRYDFRCDNHFHAKCERCGGVFDIETEGVDPFARITKDYGFQVTGFDLAFSGICSQCANGEADC</sequence>
<evidence type="ECO:0000313" key="8">
    <source>
        <dbReference type="EMBL" id="RXZ54057.1"/>
    </source>
</evidence>